<dbReference type="Gene3D" id="1.10.340.70">
    <property type="match status" value="1"/>
</dbReference>
<dbReference type="InterPro" id="IPR036397">
    <property type="entry name" value="RNaseH_sf"/>
</dbReference>
<evidence type="ECO:0000256" key="12">
    <source>
        <dbReference type="ARBA" id="ARBA00022908"/>
    </source>
</evidence>
<dbReference type="Gene3D" id="3.30.420.10">
    <property type="entry name" value="Ribonuclease H-like superfamily/Ribonuclease H"/>
    <property type="match status" value="1"/>
</dbReference>
<protein>
    <recommendedName>
        <fullName evidence="17">Gypsy retrotransposon integrase-like protein 1</fullName>
        <ecNumber evidence="2">3.1.26.4</ecNumber>
    </recommendedName>
</protein>
<dbReference type="Gene3D" id="3.30.70.270">
    <property type="match status" value="2"/>
</dbReference>
<keyword evidence="9" id="KW-0255">Endonuclease</keyword>
<evidence type="ECO:0000256" key="6">
    <source>
        <dbReference type="ARBA" id="ARBA00022722"/>
    </source>
</evidence>
<dbReference type="CDD" id="cd01647">
    <property type="entry name" value="RT_LTR"/>
    <property type="match status" value="1"/>
</dbReference>
<dbReference type="Pfam" id="PF00078">
    <property type="entry name" value="RVT_1"/>
    <property type="match status" value="1"/>
</dbReference>
<keyword evidence="11" id="KW-0460">Magnesium</keyword>
<keyword evidence="15" id="KW-0238">DNA-binding</keyword>
<evidence type="ECO:0000256" key="17">
    <source>
        <dbReference type="ARBA" id="ARBA00039658"/>
    </source>
</evidence>
<dbReference type="Pfam" id="PF17917">
    <property type="entry name" value="RT_RNaseH"/>
    <property type="match status" value="1"/>
</dbReference>
<evidence type="ECO:0000256" key="5">
    <source>
        <dbReference type="ARBA" id="ARBA00022695"/>
    </source>
</evidence>
<evidence type="ECO:0000259" key="18">
    <source>
        <dbReference type="PROSITE" id="PS50878"/>
    </source>
</evidence>
<dbReference type="InterPro" id="IPR043128">
    <property type="entry name" value="Rev_trsase/Diguanyl_cyclase"/>
</dbReference>
<keyword evidence="10" id="KW-0378">Hydrolase</keyword>
<dbReference type="Gene3D" id="2.40.50.40">
    <property type="match status" value="1"/>
</dbReference>
<dbReference type="InterPro" id="IPR016197">
    <property type="entry name" value="Chromo-like_dom_sf"/>
</dbReference>
<comment type="similarity">
    <text evidence="1">Belongs to the beta type-B retroviral polymerase family. HERV class-II K(HML-2) pol subfamily.</text>
</comment>
<keyword evidence="14" id="KW-0239">DNA-directed DNA polymerase</keyword>
<dbReference type="InterPro" id="IPR050951">
    <property type="entry name" value="Retrovirus_Pol_polyprotein"/>
</dbReference>
<keyword evidence="3" id="KW-0645">Protease</keyword>
<dbReference type="InterPro" id="IPR041588">
    <property type="entry name" value="Integrase_H2C2"/>
</dbReference>
<evidence type="ECO:0000256" key="4">
    <source>
        <dbReference type="ARBA" id="ARBA00022679"/>
    </source>
</evidence>
<dbReference type="Gene3D" id="3.10.10.10">
    <property type="entry name" value="HIV Type 1 Reverse Transcriptase, subunit A, domain 1"/>
    <property type="match status" value="1"/>
</dbReference>
<evidence type="ECO:0000256" key="9">
    <source>
        <dbReference type="ARBA" id="ARBA00022759"/>
    </source>
</evidence>
<dbReference type="Pfam" id="PF24626">
    <property type="entry name" value="SH3_Tf2-1"/>
    <property type="match status" value="1"/>
</dbReference>
<dbReference type="InterPro" id="IPR056924">
    <property type="entry name" value="SH3_Tf2-1"/>
</dbReference>
<evidence type="ECO:0000256" key="2">
    <source>
        <dbReference type="ARBA" id="ARBA00012180"/>
    </source>
</evidence>
<dbReference type="PANTHER" id="PTHR37984:SF5">
    <property type="entry name" value="PROTEIN NYNRIN-LIKE"/>
    <property type="match status" value="1"/>
</dbReference>
<keyword evidence="6" id="KW-0540">Nuclease</keyword>
<keyword evidence="5" id="KW-0548">Nucleotidyltransferase</keyword>
<feature type="domain" description="Reverse transcriptase" evidence="18">
    <location>
        <begin position="1"/>
        <end position="230"/>
    </location>
</feature>
<evidence type="ECO:0000256" key="8">
    <source>
        <dbReference type="ARBA" id="ARBA00022750"/>
    </source>
</evidence>
<dbReference type="PANTHER" id="PTHR37984">
    <property type="entry name" value="PROTEIN CBG26694"/>
    <property type="match status" value="1"/>
</dbReference>
<dbReference type="Pfam" id="PF17921">
    <property type="entry name" value="Integrase_H2C2"/>
    <property type="match status" value="1"/>
</dbReference>
<proteinExistence type="inferred from homology"/>
<evidence type="ECO:0000256" key="16">
    <source>
        <dbReference type="ARBA" id="ARBA00023172"/>
    </source>
</evidence>
<dbReference type="CDD" id="cd09274">
    <property type="entry name" value="RNase_HI_RT_Ty3"/>
    <property type="match status" value="1"/>
</dbReference>
<dbReference type="SUPFAM" id="SSF56672">
    <property type="entry name" value="DNA/RNA polymerases"/>
    <property type="match status" value="1"/>
</dbReference>
<sequence>MGFPLYDNSGTWKSIMESHCTRAGCRRMMTIPLAYRVFQDVFSKSAATRLPPHRPWDCAIDLLPGATLPKEELRGAKVFSKLDLSAYNLIRIREGHEWKTAFITPAGHYEYCVMAYGLSSRPSIFQYFVNEIFRVMLHKFVIIYIDDILIYSPNHKTHQNHVHQVLQCLCENQLYLKKEQCEFHQTSIHLLGYITTPQGVGMDQRKVEAVRNWAQLQTLKQLQQFLGFTNFCRHFIANFSQIAAPLTSLLNKKNFILSIRLWWRWTPLLWELEQFCHSTRENHHPCVFYSKKLSLVEQNYDIDNRELLAIKLALEECRHWLEGAKHPFEVLTDHKNLQYLREAKRLNSRQARWSLFFTCFNFTLTYRPGHRNTKADALSRIHLPDPPTENFEPVLPSAVFVCPIQWDLDEEITQATLKDLAPLGGPVGKTYVPTSFRLTLQDSVHASPGSGHPGSQRTLSLLQGRYWWPHVHQDVTRYIKGCSGCAMFTTPRRLPEGKLVPLPLPQRPWTRMGIDCATDLPNSNGYTTILVVVDRFSKACKLIPLYPQPWNLLKPYFTSRTARLNVRSRRSDGAYCHDQQDCWSQYLPWAEYAQNSLCQESTVSHHSSAYSVNSHLYSHGRRAVWRHKENADARHLDTLTYHPGDQVWLSTRDIRLCLPCKKLSPCYIGPFPITGQINYVTYELQLPAHYRISPSFHNPKYLLLQRSTLVNPSTPSQYLVNWEGYGPEERSWVIRDNFLDPALLSDFHRLHPDHPASRGCGRPCRQLRAAGDAREGGVHQSSNRQHLFPITQHIKHTSRSQSSGLNVAYPTFLECSLDLWTLRTCLFRLESGIPPLQLALWTLTI</sequence>
<dbReference type="Proteomes" id="UP000830375">
    <property type="component" value="Unassembled WGS sequence"/>
</dbReference>
<keyword evidence="12" id="KW-0229">DNA integration</keyword>
<dbReference type="InterPro" id="IPR041373">
    <property type="entry name" value="RT_RNaseH"/>
</dbReference>
<dbReference type="InterPro" id="IPR012337">
    <property type="entry name" value="RNaseH-like_sf"/>
</dbReference>
<evidence type="ECO:0000256" key="10">
    <source>
        <dbReference type="ARBA" id="ARBA00022801"/>
    </source>
</evidence>
<keyword evidence="13" id="KW-0695">RNA-directed DNA polymerase</keyword>
<dbReference type="SUPFAM" id="SSF54160">
    <property type="entry name" value="Chromo domain-like"/>
    <property type="match status" value="1"/>
</dbReference>
<evidence type="ECO:0000256" key="15">
    <source>
        <dbReference type="ARBA" id="ARBA00023125"/>
    </source>
</evidence>
<keyword evidence="4" id="KW-0808">Transferase</keyword>
<gene>
    <name evidence="19" type="ORF">H4Q32_029844</name>
</gene>
<comment type="caution">
    <text evidence="19">The sequence shown here is derived from an EMBL/GenBank/DDBJ whole genome shotgun (WGS) entry which is preliminary data.</text>
</comment>
<evidence type="ECO:0000256" key="13">
    <source>
        <dbReference type="ARBA" id="ARBA00022918"/>
    </source>
</evidence>
<dbReference type="EMBL" id="JACTAM010000015">
    <property type="protein sequence ID" value="KAI2656629.1"/>
    <property type="molecule type" value="Genomic_DNA"/>
</dbReference>
<evidence type="ECO:0000256" key="3">
    <source>
        <dbReference type="ARBA" id="ARBA00022670"/>
    </source>
</evidence>
<keyword evidence="8" id="KW-0064">Aspartyl protease</keyword>
<dbReference type="InterPro" id="IPR043502">
    <property type="entry name" value="DNA/RNA_pol_sf"/>
</dbReference>
<evidence type="ECO:0000256" key="14">
    <source>
        <dbReference type="ARBA" id="ARBA00022932"/>
    </source>
</evidence>
<keyword evidence="16" id="KW-0233">DNA recombination</keyword>
<evidence type="ECO:0000256" key="11">
    <source>
        <dbReference type="ARBA" id="ARBA00022842"/>
    </source>
</evidence>
<dbReference type="SUPFAM" id="SSF53098">
    <property type="entry name" value="Ribonuclease H-like"/>
    <property type="match status" value="1"/>
</dbReference>
<dbReference type="EC" id="3.1.26.4" evidence="2"/>
<evidence type="ECO:0000313" key="20">
    <source>
        <dbReference type="Proteomes" id="UP000830375"/>
    </source>
</evidence>
<keyword evidence="7" id="KW-0479">Metal-binding</keyword>
<evidence type="ECO:0000313" key="19">
    <source>
        <dbReference type="EMBL" id="KAI2656629.1"/>
    </source>
</evidence>
<keyword evidence="20" id="KW-1185">Reference proteome</keyword>
<reference evidence="19 20" key="1">
    <citation type="submission" date="2022-01" db="EMBL/GenBank/DDBJ databases">
        <title>A high-quality chromosome-level genome assembly of rohu carp, Labeo rohita.</title>
        <authorList>
            <person name="Arick M.A. II"/>
            <person name="Hsu C.-Y."/>
            <person name="Magbanua Z."/>
            <person name="Pechanova O."/>
            <person name="Grover C."/>
            <person name="Miller E."/>
            <person name="Thrash A."/>
            <person name="Ezzel L."/>
            <person name="Alam S."/>
            <person name="Benzie J."/>
            <person name="Hamilton M."/>
            <person name="Karsi A."/>
            <person name="Lawrence M.L."/>
            <person name="Peterson D.G."/>
        </authorList>
    </citation>
    <scope>NUCLEOTIDE SEQUENCE [LARGE SCALE GENOMIC DNA]</scope>
    <source>
        <strain evidence="20">BAU-BD-2019</strain>
        <tissue evidence="19">Blood</tissue>
    </source>
</reference>
<evidence type="ECO:0000256" key="7">
    <source>
        <dbReference type="ARBA" id="ARBA00022723"/>
    </source>
</evidence>
<dbReference type="PROSITE" id="PS50878">
    <property type="entry name" value="RT_POL"/>
    <property type="match status" value="1"/>
</dbReference>
<name>A0ABQ8M156_LABRO</name>
<dbReference type="InterPro" id="IPR000477">
    <property type="entry name" value="RT_dom"/>
</dbReference>
<accession>A0ABQ8M156</accession>
<evidence type="ECO:0000256" key="1">
    <source>
        <dbReference type="ARBA" id="ARBA00010879"/>
    </source>
</evidence>
<organism evidence="19 20">
    <name type="scientific">Labeo rohita</name>
    <name type="common">Indian major carp</name>
    <name type="synonym">Cyprinus rohita</name>
    <dbReference type="NCBI Taxonomy" id="84645"/>
    <lineage>
        <taxon>Eukaryota</taxon>
        <taxon>Metazoa</taxon>
        <taxon>Chordata</taxon>
        <taxon>Craniata</taxon>
        <taxon>Vertebrata</taxon>
        <taxon>Euteleostomi</taxon>
        <taxon>Actinopterygii</taxon>
        <taxon>Neopterygii</taxon>
        <taxon>Teleostei</taxon>
        <taxon>Ostariophysi</taxon>
        <taxon>Cypriniformes</taxon>
        <taxon>Cyprinidae</taxon>
        <taxon>Labeoninae</taxon>
        <taxon>Labeonini</taxon>
        <taxon>Labeo</taxon>
    </lineage>
</organism>